<evidence type="ECO:0000256" key="1">
    <source>
        <dbReference type="ARBA" id="ARBA00010540"/>
    </source>
</evidence>
<evidence type="ECO:0000256" key="5">
    <source>
        <dbReference type="ARBA" id="ARBA00022741"/>
    </source>
</evidence>
<sequence length="368" mass="37982">SRQRMQAPDLHVSCPTKTSSSTSATKHGSEPPPLPPVRCIIKAGGAAITHKAQLETLQQEVLRRVCQSVAAAAAAIADSHCGHGPAGSSSQAGACDGDGEQGGGIVLVHGAGSFGHHPASEYGVARGPLTDPRVRQGFALTRSSVTRLNGLVVGELLAAGVSAVGLSPFGHYTASNREVSTSGVHAVAACLRSGLLPVLHGDAVLDEQLGCSILSGDTLVRELAERMRPDWVVFLTNVAGVFDRPPEEAGARLLRRILVRKDGSWRVAEVEGGSGADGVGDRDASVRMRADEHDVTGGIALKVEEAARVARLGIPVLIVQAGSEHGAAACRLGPWVASQPHQQQQPQHLPAQQQLGSCHVSSAGEGAV</sequence>
<evidence type="ECO:0000313" key="13">
    <source>
        <dbReference type="Proteomes" id="UP001054857"/>
    </source>
</evidence>
<dbReference type="Pfam" id="PF00696">
    <property type="entry name" value="AA_kinase"/>
    <property type="match status" value="1"/>
</dbReference>
<dbReference type="NCBIfam" id="NF040647">
    <property type="entry name" value="IPPK_Arch"/>
    <property type="match status" value="1"/>
</dbReference>
<dbReference type="AlphaFoldDB" id="A0AAD3DST4"/>
<feature type="domain" description="Aspartate/glutamate/uridylate kinase" evidence="11">
    <location>
        <begin position="100"/>
        <end position="319"/>
    </location>
</feature>
<comment type="catalytic activity">
    <reaction evidence="9">
        <text>isopentenyl phosphate + ATP = isopentenyl diphosphate + ADP</text>
        <dbReference type="Rhea" id="RHEA:33963"/>
        <dbReference type="ChEBI" id="CHEBI:30616"/>
        <dbReference type="ChEBI" id="CHEBI:65078"/>
        <dbReference type="ChEBI" id="CHEBI:128769"/>
        <dbReference type="ChEBI" id="CHEBI:456216"/>
        <dbReference type="EC" id="2.7.4.26"/>
    </reaction>
</comment>
<reference evidence="12 13" key="1">
    <citation type="journal article" date="2021" name="Sci. Rep.">
        <title>Genome sequencing of the multicellular alga Astrephomene provides insights into convergent evolution of germ-soma differentiation.</title>
        <authorList>
            <person name="Yamashita S."/>
            <person name="Yamamoto K."/>
            <person name="Matsuzaki R."/>
            <person name="Suzuki S."/>
            <person name="Yamaguchi H."/>
            <person name="Hirooka S."/>
            <person name="Minakuchi Y."/>
            <person name="Miyagishima S."/>
            <person name="Kawachi M."/>
            <person name="Toyoda A."/>
            <person name="Nozaki H."/>
        </authorList>
    </citation>
    <scope>NUCLEOTIDE SEQUENCE [LARGE SCALE GENOMIC DNA]</scope>
    <source>
        <strain evidence="12 13">NIES-4017</strain>
    </source>
</reference>
<dbReference type="PANTHER" id="PTHR43654">
    <property type="entry name" value="GLUTAMATE 5-KINASE"/>
    <property type="match status" value="1"/>
</dbReference>
<dbReference type="InterPro" id="IPR024192">
    <property type="entry name" value="Fosfomycin_R_FomA-type"/>
</dbReference>
<dbReference type="CDD" id="cd04241">
    <property type="entry name" value="AAK_FomA-like"/>
    <property type="match status" value="1"/>
</dbReference>
<evidence type="ECO:0000256" key="7">
    <source>
        <dbReference type="ARBA" id="ARBA00022840"/>
    </source>
</evidence>
<name>A0AAD3DST4_9CHLO</name>
<dbReference type="GO" id="GO:0016301">
    <property type="term" value="F:kinase activity"/>
    <property type="evidence" value="ECO:0007669"/>
    <property type="project" value="UniProtKB-KW"/>
</dbReference>
<dbReference type="InterPro" id="IPR001048">
    <property type="entry name" value="Asp/Glu/Uridylate_kinase"/>
</dbReference>
<evidence type="ECO:0000256" key="3">
    <source>
        <dbReference type="ARBA" id="ARBA00017267"/>
    </source>
</evidence>
<evidence type="ECO:0000256" key="4">
    <source>
        <dbReference type="ARBA" id="ARBA00022679"/>
    </source>
</evidence>
<evidence type="ECO:0000256" key="6">
    <source>
        <dbReference type="ARBA" id="ARBA00022777"/>
    </source>
</evidence>
<gene>
    <name evidence="12" type="ORF">Agub_g9132</name>
</gene>
<dbReference type="EC" id="2.7.4.26" evidence="2"/>
<dbReference type="GO" id="GO:0102043">
    <property type="term" value="F:isopentenyl phosphate kinase activity"/>
    <property type="evidence" value="ECO:0007669"/>
    <property type="project" value="UniProtKB-EC"/>
</dbReference>
<organism evidence="12 13">
    <name type="scientific">Astrephomene gubernaculifera</name>
    <dbReference type="NCBI Taxonomy" id="47775"/>
    <lineage>
        <taxon>Eukaryota</taxon>
        <taxon>Viridiplantae</taxon>
        <taxon>Chlorophyta</taxon>
        <taxon>core chlorophytes</taxon>
        <taxon>Chlorophyceae</taxon>
        <taxon>CS clade</taxon>
        <taxon>Chlamydomonadales</taxon>
        <taxon>Astrephomenaceae</taxon>
        <taxon>Astrephomene</taxon>
    </lineage>
</organism>
<keyword evidence="4" id="KW-0808">Transferase</keyword>
<dbReference type="GO" id="GO:0016114">
    <property type="term" value="P:terpenoid biosynthetic process"/>
    <property type="evidence" value="ECO:0007669"/>
    <property type="project" value="TreeGrafter"/>
</dbReference>
<dbReference type="GO" id="GO:0005829">
    <property type="term" value="C:cytosol"/>
    <property type="evidence" value="ECO:0007669"/>
    <property type="project" value="TreeGrafter"/>
</dbReference>
<dbReference type="SUPFAM" id="SSF53633">
    <property type="entry name" value="Carbamate kinase-like"/>
    <property type="match status" value="1"/>
</dbReference>
<keyword evidence="7" id="KW-0067">ATP-binding</keyword>
<dbReference type="GO" id="GO:0005524">
    <property type="term" value="F:ATP binding"/>
    <property type="evidence" value="ECO:0007669"/>
    <property type="project" value="UniProtKB-KW"/>
</dbReference>
<keyword evidence="8" id="KW-0414">Isoprene biosynthesis</keyword>
<proteinExistence type="inferred from homology"/>
<dbReference type="PANTHER" id="PTHR43654:SF1">
    <property type="entry name" value="ISOPENTENYL PHOSPHATE KINASE"/>
    <property type="match status" value="1"/>
</dbReference>
<evidence type="ECO:0000259" key="11">
    <source>
        <dbReference type="Pfam" id="PF00696"/>
    </source>
</evidence>
<evidence type="ECO:0000256" key="8">
    <source>
        <dbReference type="ARBA" id="ARBA00023229"/>
    </source>
</evidence>
<evidence type="ECO:0000313" key="12">
    <source>
        <dbReference type="EMBL" id="GFR47415.1"/>
    </source>
</evidence>
<dbReference type="Proteomes" id="UP001054857">
    <property type="component" value="Unassembled WGS sequence"/>
</dbReference>
<keyword evidence="6" id="KW-0418">Kinase</keyword>
<feature type="compositionally biased region" description="Low complexity" evidence="10">
    <location>
        <begin position="16"/>
        <end position="26"/>
    </location>
</feature>
<keyword evidence="13" id="KW-1185">Reference proteome</keyword>
<accession>A0AAD3DST4</accession>
<feature type="region of interest" description="Disordered" evidence="10">
    <location>
        <begin position="1"/>
        <end position="35"/>
    </location>
</feature>
<evidence type="ECO:0000256" key="2">
    <source>
        <dbReference type="ARBA" id="ARBA00012908"/>
    </source>
</evidence>
<comment type="caution">
    <text evidence="12">The sequence shown here is derived from an EMBL/GenBank/DDBJ whole genome shotgun (WGS) entry which is preliminary data.</text>
</comment>
<feature type="non-terminal residue" evidence="12">
    <location>
        <position position="1"/>
    </location>
</feature>
<keyword evidence="5" id="KW-0547">Nucleotide-binding</keyword>
<feature type="compositionally biased region" description="Low complexity" evidence="10">
    <location>
        <begin position="339"/>
        <end position="355"/>
    </location>
</feature>
<dbReference type="Gene3D" id="3.40.1160.10">
    <property type="entry name" value="Acetylglutamate kinase-like"/>
    <property type="match status" value="1"/>
</dbReference>
<protein>
    <recommendedName>
        <fullName evidence="3">Isopentenyl phosphate kinase</fullName>
        <ecNumber evidence="2">2.7.4.26</ecNumber>
    </recommendedName>
</protein>
<feature type="region of interest" description="Disordered" evidence="10">
    <location>
        <begin position="339"/>
        <end position="368"/>
    </location>
</feature>
<dbReference type="EMBL" id="BMAR01000018">
    <property type="protein sequence ID" value="GFR47415.1"/>
    <property type="molecule type" value="Genomic_DNA"/>
</dbReference>
<dbReference type="InterPro" id="IPR036393">
    <property type="entry name" value="AceGlu_kinase-like_sf"/>
</dbReference>
<feature type="non-terminal residue" evidence="12">
    <location>
        <position position="368"/>
    </location>
</feature>
<evidence type="ECO:0000256" key="10">
    <source>
        <dbReference type="SAM" id="MobiDB-lite"/>
    </source>
</evidence>
<evidence type="ECO:0000256" key="9">
    <source>
        <dbReference type="ARBA" id="ARBA00049063"/>
    </source>
</evidence>
<comment type="similarity">
    <text evidence="1">Belongs to the isopentenyl phosphate kinase family.</text>
</comment>